<dbReference type="PANTHER" id="PTHR46781:SF2">
    <property type="entry name" value="ALPHA 1,4-GLYCOSYLTRANSFERASE FAMILY PROTEIN"/>
    <property type="match status" value="1"/>
</dbReference>
<dbReference type="Pfam" id="PF04488">
    <property type="entry name" value="Gly_transf_sug"/>
    <property type="match status" value="1"/>
</dbReference>
<dbReference type="Gene3D" id="3.90.550.20">
    <property type="match status" value="1"/>
</dbReference>
<evidence type="ECO:0000313" key="2">
    <source>
        <dbReference type="EMBL" id="KHN07498.1"/>
    </source>
</evidence>
<reference evidence="2" key="1">
    <citation type="submission" date="2014-07" db="EMBL/GenBank/DDBJ databases">
        <title>Identification of a novel salt tolerance gene in wild soybean by whole-genome sequencing.</title>
        <authorList>
            <person name="Lam H.-M."/>
            <person name="Qi X."/>
            <person name="Li M.-W."/>
            <person name="Liu X."/>
            <person name="Xie M."/>
            <person name="Ni M."/>
            <person name="Xu X."/>
        </authorList>
    </citation>
    <scope>NUCLEOTIDE SEQUENCE [LARGE SCALE GENOMIC DNA]</scope>
    <source>
        <tissue evidence="2">Root</tissue>
    </source>
</reference>
<evidence type="ECO:0000256" key="1">
    <source>
        <dbReference type="SAM" id="MobiDB-lite"/>
    </source>
</evidence>
<feature type="compositionally biased region" description="Acidic residues" evidence="1">
    <location>
        <begin position="285"/>
        <end position="297"/>
    </location>
</feature>
<gene>
    <name evidence="2" type="ORF">glysoja_034979</name>
</gene>
<dbReference type="InterPro" id="IPR044789">
    <property type="entry name" value="Put_A1-4-GlycosylTfrase_plant"/>
</dbReference>
<evidence type="ECO:0008006" key="3">
    <source>
        <dbReference type="Google" id="ProtNLM"/>
    </source>
</evidence>
<dbReference type="EMBL" id="KN667003">
    <property type="protein sequence ID" value="KHN07498.1"/>
    <property type="molecule type" value="Genomic_DNA"/>
</dbReference>
<dbReference type="Proteomes" id="UP000053555">
    <property type="component" value="Unassembled WGS sequence"/>
</dbReference>
<name>A0A0B2PIR2_GLYSO</name>
<accession>A0A0B2PIR2</accession>
<dbReference type="InterPro" id="IPR007577">
    <property type="entry name" value="GlycoTrfase_DXD_sugar-bd_CS"/>
</dbReference>
<dbReference type="InterPro" id="IPR029044">
    <property type="entry name" value="Nucleotide-diphossugar_trans"/>
</dbReference>
<feature type="region of interest" description="Disordered" evidence="1">
    <location>
        <begin position="285"/>
        <end position="306"/>
    </location>
</feature>
<organism evidence="2">
    <name type="scientific">Glycine soja</name>
    <name type="common">Wild soybean</name>
    <dbReference type="NCBI Taxonomy" id="3848"/>
    <lineage>
        <taxon>Eukaryota</taxon>
        <taxon>Viridiplantae</taxon>
        <taxon>Streptophyta</taxon>
        <taxon>Embryophyta</taxon>
        <taxon>Tracheophyta</taxon>
        <taxon>Spermatophyta</taxon>
        <taxon>Magnoliopsida</taxon>
        <taxon>eudicotyledons</taxon>
        <taxon>Gunneridae</taxon>
        <taxon>Pentapetalae</taxon>
        <taxon>rosids</taxon>
        <taxon>fabids</taxon>
        <taxon>Fabales</taxon>
        <taxon>Fabaceae</taxon>
        <taxon>Papilionoideae</taxon>
        <taxon>50 kb inversion clade</taxon>
        <taxon>NPAAA clade</taxon>
        <taxon>indigoferoid/millettioid clade</taxon>
        <taxon>Phaseoleae</taxon>
        <taxon>Glycine</taxon>
        <taxon>Glycine subgen. Soja</taxon>
    </lineage>
</organism>
<sequence>MQEENVGVGNINHVVLVAPLNATEEERIGWFRGKLREFKILNSDELRRQFHARVLGFFVPRCESQIFMAWESSVGSFGARELLSIESLFKVHPEACLVILSRTLDSIHGYRILKPILDGILDEGFKVQPVTPDLQFLFKGTPAEAWLNELKKGKKDPGEISLFQNLSNLMRLAALYKYGGVYLDIDVVVLKPLSLVVERLGERPGFNFTILPPMAIYPADWKKIGGLFMKPKTRESSKRLKIEEGSVMSKWVAKLVCSMSNNLLMDVLPPFINSNKVLDLWDEEKDDEDAAEDDKEDDGLYRDFWY</sequence>
<dbReference type="AlphaFoldDB" id="A0A0B2PIR2"/>
<proteinExistence type="predicted"/>
<dbReference type="SUPFAM" id="SSF53448">
    <property type="entry name" value="Nucleotide-diphospho-sugar transferases"/>
    <property type="match status" value="1"/>
</dbReference>
<protein>
    <recommendedName>
        <fullName evidence="3">Alpha 1,4-glycosyltransferase domain-containing protein</fullName>
    </recommendedName>
</protein>
<dbReference type="PANTHER" id="PTHR46781">
    <property type="entry name" value="ALPHA 1,4-GLYCOSYLTRANSFERASE FAMILY PROTEIN"/>
    <property type="match status" value="1"/>
</dbReference>